<reference evidence="2" key="1">
    <citation type="submission" date="2016-06" db="EMBL/GenBank/DDBJ databases">
        <authorList>
            <person name="Cuomo C."/>
            <person name="Litvintseva A."/>
            <person name="Heitman J."/>
            <person name="Chen Y."/>
            <person name="Sun S."/>
            <person name="Springer D."/>
            <person name="Dromer F."/>
            <person name="Young S."/>
            <person name="Zeng Q."/>
            <person name="Chapman S."/>
            <person name="Gujja S."/>
            <person name="Saif S."/>
            <person name="Birren B."/>
        </authorList>
    </citation>
    <scope>NUCLEOTIDE SEQUENCE</scope>
    <source>
        <strain evidence="2">CBS 7841</strain>
    </source>
</reference>
<dbReference type="Pfam" id="PF00022">
    <property type="entry name" value="Actin"/>
    <property type="match status" value="1"/>
</dbReference>
<dbReference type="InterPro" id="IPR004000">
    <property type="entry name" value="Actin"/>
</dbReference>
<keyword evidence="3" id="KW-1185">Reference proteome</keyword>
<dbReference type="PANTHER" id="PTHR11937">
    <property type="entry name" value="ACTIN"/>
    <property type="match status" value="1"/>
</dbReference>
<dbReference type="Proteomes" id="UP000094043">
    <property type="component" value="Chromosome 3"/>
</dbReference>
<reference evidence="2" key="3">
    <citation type="submission" date="2024-01" db="EMBL/GenBank/DDBJ databases">
        <authorList>
            <person name="Coelho M.A."/>
            <person name="David-Palma M."/>
            <person name="Shea T."/>
            <person name="Sun S."/>
            <person name="Cuomo C.A."/>
            <person name="Heitman J."/>
        </authorList>
    </citation>
    <scope>NUCLEOTIDE SEQUENCE</scope>
    <source>
        <strain evidence="2">CBS 7841</strain>
    </source>
</reference>
<dbReference type="SMART" id="SM00268">
    <property type="entry name" value="ACTIN"/>
    <property type="match status" value="1"/>
</dbReference>
<dbReference type="FunFam" id="3.30.420.40:FF:000411">
    <property type="entry name" value="RNA polymerase II transcription factor"/>
    <property type="match status" value="1"/>
</dbReference>
<protein>
    <recommendedName>
        <fullName evidence="4">RNA polymerase II transcription factor</fullName>
    </recommendedName>
</protein>
<comment type="similarity">
    <text evidence="1">Belongs to the actin family.</text>
</comment>
<dbReference type="KEGG" id="cdep:91087071"/>
<dbReference type="Gene3D" id="3.90.640.10">
    <property type="entry name" value="Actin, Chain A, domain 4"/>
    <property type="match status" value="1"/>
</dbReference>
<proteinExistence type="inferred from homology"/>
<dbReference type="AlphaFoldDB" id="A0AAJ8JSL0"/>
<gene>
    <name evidence="2" type="ORF">L203_102860</name>
</gene>
<dbReference type="SUPFAM" id="SSF53067">
    <property type="entry name" value="Actin-like ATPase domain"/>
    <property type="match status" value="2"/>
</dbReference>
<reference evidence="2" key="2">
    <citation type="journal article" date="2022" name="Elife">
        <title>Obligate sexual reproduction of a homothallic fungus closely related to the Cryptococcus pathogenic species complex.</title>
        <authorList>
            <person name="Passer A.R."/>
            <person name="Clancey S.A."/>
            <person name="Shea T."/>
            <person name="David-Palma M."/>
            <person name="Averette A.F."/>
            <person name="Boekhout T."/>
            <person name="Porcel B.M."/>
            <person name="Nowrousian M."/>
            <person name="Cuomo C.A."/>
            <person name="Sun S."/>
            <person name="Heitman J."/>
            <person name="Coelho M.A."/>
        </authorList>
    </citation>
    <scope>NUCLEOTIDE SEQUENCE</scope>
    <source>
        <strain evidence="2">CBS 7841</strain>
    </source>
</reference>
<accession>A0AAJ8JSL0</accession>
<dbReference type="Gene3D" id="3.30.420.40">
    <property type="match status" value="3"/>
</dbReference>
<name>A0AAJ8JSL0_9TREE</name>
<evidence type="ECO:0000313" key="3">
    <source>
        <dbReference type="Proteomes" id="UP000094043"/>
    </source>
</evidence>
<dbReference type="InterPro" id="IPR043129">
    <property type="entry name" value="ATPase_NBD"/>
</dbReference>
<dbReference type="EMBL" id="CP143786">
    <property type="protein sequence ID" value="WVN87674.1"/>
    <property type="molecule type" value="Genomic_DNA"/>
</dbReference>
<dbReference type="RefSeq" id="XP_066068374.1">
    <property type="nucleotide sequence ID" value="XM_066212277.1"/>
</dbReference>
<evidence type="ECO:0008006" key="4">
    <source>
        <dbReference type="Google" id="ProtNLM"/>
    </source>
</evidence>
<sequence length="491" mass="53156">MAFALRDMRSVIVHCDNDIIRAGFAVVELFPLPTVILTACYAVPTCPARVNETNGDVSMADGDATPLQDATSKYGWLVGEELVNAQKEVGWENNLEIKWPFRSTKEMDDCDGREFVLAHLLGLLGINISTNHSPLLLIPPPTPTFPLSTQALYTQLAFESLNTPMFSMLPAPLSALYALGVTTGIVIHIGRNQSIVFAVTDSIIRWECSATANIGQADCEEFFEQLLLNDELLEQELRNASGSESLEPEEKRRFVREVATVIWTECTGDDIEVPVVDTGVAEAIGVQATGDDDSFDVAKKQQAQALAAANKAAAAAVEAAQQSLADTIVINIPSLPEKEIQLGPVRHRICEPLLKGTEPGGDTVWEAAGRAVENASLSIGEKLSLWDGVCVIGEIARIKSFAPSFLTYLSPYLLSSSELSSDCQASKARLLNIPEYFANYKKSTTELAPFLGGMLVAKVAFTEASGKHSVSKVDYNTRGPEIAYTVLGEDR</sequence>
<evidence type="ECO:0000256" key="1">
    <source>
        <dbReference type="RuleBase" id="RU000487"/>
    </source>
</evidence>
<organism evidence="2 3">
    <name type="scientific">Cryptococcus depauperatus CBS 7841</name>
    <dbReference type="NCBI Taxonomy" id="1295531"/>
    <lineage>
        <taxon>Eukaryota</taxon>
        <taxon>Fungi</taxon>
        <taxon>Dikarya</taxon>
        <taxon>Basidiomycota</taxon>
        <taxon>Agaricomycotina</taxon>
        <taxon>Tremellomycetes</taxon>
        <taxon>Tremellales</taxon>
        <taxon>Cryptococcaceae</taxon>
        <taxon>Cryptococcus</taxon>
    </lineage>
</organism>
<evidence type="ECO:0000313" key="2">
    <source>
        <dbReference type="EMBL" id="WVN87674.1"/>
    </source>
</evidence>
<dbReference type="GeneID" id="91087071"/>